<feature type="region of interest" description="Disordered" evidence="1">
    <location>
        <begin position="165"/>
        <end position="245"/>
    </location>
</feature>
<dbReference type="AlphaFoldDB" id="A0A813FJC4"/>
<feature type="compositionally biased region" description="Polar residues" evidence="1">
    <location>
        <begin position="276"/>
        <end position="285"/>
    </location>
</feature>
<evidence type="ECO:0000313" key="3">
    <source>
        <dbReference type="Proteomes" id="UP000654075"/>
    </source>
</evidence>
<feature type="region of interest" description="Disordered" evidence="1">
    <location>
        <begin position="276"/>
        <end position="381"/>
    </location>
</feature>
<feature type="compositionally biased region" description="Low complexity" evidence="1">
    <location>
        <begin position="114"/>
        <end position="130"/>
    </location>
</feature>
<dbReference type="Proteomes" id="UP000654075">
    <property type="component" value="Unassembled WGS sequence"/>
</dbReference>
<reference evidence="2" key="1">
    <citation type="submission" date="2021-02" db="EMBL/GenBank/DDBJ databases">
        <authorList>
            <person name="Dougan E. K."/>
            <person name="Rhodes N."/>
            <person name="Thang M."/>
            <person name="Chan C."/>
        </authorList>
    </citation>
    <scope>NUCLEOTIDE SEQUENCE</scope>
</reference>
<proteinExistence type="predicted"/>
<feature type="region of interest" description="Disordered" evidence="1">
    <location>
        <begin position="100"/>
        <end position="141"/>
    </location>
</feature>
<protein>
    <submittedName>
        <fullName evidence="2">Uncharacterized protein</fullName>
    </submittedName>
</protein>
<gene>
    <name evidence="2" type="ORF">PGLA1383_LOCUS29866</name>
</gene>
<evidence type="ECO:0000313" key="2">
    <source>
        <dbReference type="EMBL" id="CAE8612066.1"/>
    </source>
</evidence>
<sequence>MSVLTSLLVDLEHELRDCGQQVPTASNTALQLSNMPPRAFERQPAPDTHFGTVADKADKLDSALSVLTRQLATLEQELRGKGQFFEEVVAPGLLPAASFSETTPRRAPGNALLGSAKAAPGSGSRSSPSCSPSPPNHRNAARAESMMAATVTTYPGSFLPAAPRQEVASESLRRRAGGSTEVPGSRAAAVPSQPQQLSQQQLSQQQSRFRPPIASSVSQEQFLGAGRQPESGGSPRHQPVAAGSAAGSVNLQPAAAYRNRSGSPMPIASCGQTAQTFPTQRSATSHGAGGSPTPRQVAGMQQSPLRGRVIPPGGASGGSSPPHPGVVRLASAPQAPPQIVQANAPPHRQQRVSQSPVRWGSKGMGSAYSSVSHPGGAGSPQVPGFSALPPAPGSFTPGFVTAANSMPAVPSPLYGAPAEGPAAQGDQSQRMPRPSQQMQQLQHQLVSGPAMAAAALGATSSSGPQLSASASMGRSLSSVGQPGMMPAPPFGSTSMGQLPFRPAPGFSSPSQPRGFSRADRSVSPCVRRGVEASQNTGMMSPQPMPPAPQQFTMCRSSTSITSSNPSFYMPPYGGMGGPAGQAAPAARYAADISDPIDSMMASALRGLMPAIAAKLMLRRLGVGKYEIDGRKVSLRWAEQPGLGLLVREDEVFESEMPLIAYIAQAGNVAASLSGLRADMPKISRIPKERRLTFADAEDAEKNLAQNIDKVGNERCESMRLAVEQARLREQAAEAYEYGMWNPAGHGLTRALPPPPGLPLAFLG</sequence>
<keyword evidence="3" id="KW-1185">Reference proteome</keyword>
<dbReference type="EMBL" id="CAJNNV010025077">
    <property type="protein sequence ID" value="CAE8612066.1"/>
    <property type="molecule type" value="Genomic_DNA"/>
</dbReference>
<feature type="compositionally biased region" description="Low complexity" evidence="1">
    <location>
        <begin position="191"/>
        <end position="207"/>
    </location>
</feature>
<accession>A0A813FJC4</accession>
<comment type="caution">
    <text evidence="2">The sequence shown here is derived from an EMBL/GenBank/DDBJ whole genome shotgun (WGS) entry which is preliminary data.</text>
</comment>
<name>A0A813FJC4_POLGL</name>
<evidence type="ECO:0000256" key="1">
    <source>
        <dbReference type="SAM" id="MobiDB-lite"/>
    </source>
</evidence>
<organism evidence="2 3">
    <name type="scientific">Polarella glacialis</name>
    <name type="common">Dinoflagellate</name>
    <dbReference type="NCBI Taxonomy" id="89957"/>
    <lineage>
        <taxon>Eukaryota</taxon>
        <taxon>Sar</taxon>
        <taxon>Alveolata</taxon>
        <taxon>Dinophyceae</taxon>
        <taxon>Suessiales</taxon>
        <taxon>Suessiaceae</taxon>
        <taxon>Polarella</taxon>
    </lineage>
</organism>
<feature type="region of interest" description="Disordered" evidence="1">
    <location>
        <begin position="458"/>
        <end position="477"/>
    </location>
</feature>
<dbReference type="OrthoDB" id="431410at2759"/>